<dbReference type="InterPro" id="IPR036291">
    <property type="entry name" value="NAD(P)-bd_dom_sf"/>
</dbReference>
<dbReference type="RefSeq" id="WP_103900884.1">
    <property type="nucleotide sequence ID" value="NZ_PQWB01000006.1"/>
</dbReference>
<dbReference type="EC" id="1.1.1.133" evidence="3 6"/>
<organism evidence="9 10">
    <name type="scientific">Chromobacterium alticapitis</name>
    <dbReference type="NCBI Taxonomy" id="2073169"/>
    <lineage>
        <taxon>Bacteria</taxon>
        <taxon>Pseudomonadati</taxon>
        <taxon>Pseudomonadota</taxon>
        <taxon>Betaproteobacteria</taxon>
        <taxon>Neisseriales</taxon>
        <taxon>Chromobacteriaceae</taxon>
        <taxon>Chromobacterium</taxon>
    </lineage>
</organism>
<evidence type="ECO:0000256" key="4">
    <source>
        <dbReference type="ARBA" id="ARBA00017099"/>
    </source>
</evidence>
<dbReference type="GO" id="GO:0005829">
    <property type="term" value="C:cytosol"/>
    <property type="evidence" value="ECO:0007669"/>
    <property type="project" value="TreeGrafter"/>
</dbReference>
<evidence type="ECO:0000313" key="10">
    <source>
        <dbReference type="Proteomes" id="UP000237082"/>
    </source>
</evidence>
<comment type="pathway">
    <text evidence="1 6">Carbohydrate biosynthesis; dTDP-L-rhamnose biosynthesis.</text>
</comment>
<comment type="caution">
    <text evidence="9">The sequence shown here is derived from an EMBL/GenBank/DDBJ whole genome shotgun (WGS) entry which is preliminary data.</text>
</comment>
<keyword evidence="6" id="KW-0521">NADP</keyword>
<gene>
    <name evidence="9" type="primary">rfbD</name>
    <name evidence="9" type="ORF">C2I19_01100</name>
</gene>
<evidence type="ECO:0000256" key="3">
    <source>
        <dbReference type="ARBA" id="ARBA00012929"/>
    </source>
</evidence>
<reference evidence="10" key="1">
    <citation type="submission" date="2018-02" db="EMBL/GenBank/DDBJ databases">
        <authorList>
            <person name="O'Hara-Hanley K."/>
            <person name="Soby S."/>
        </authorList>
    </citation>
    <scope>NUCLEOTIDE SEQUENCE [LARGE SCALE GENOMIC DNA]</scope>
    <source>
        <strain evidence="10">MWU14-2602</strain>
    </source>
</reference>
<dbReference type="AlphaFoldDB" id="A0A2S5DLE8"/>
<dbReference type="Proteomes" id="UP000237082">
    <property type="component" value="Unassembled WGS sequence"/>
</dbReference>
<dbReference type="PANTHER" id="PTHR10491">
    <property type="entry name" value="DTDP-4-DEHYDRORHAMNOSE REDUCTASE"/>
    <property type="match status" value="1"/>
</dbReference>
<dbReference type="CDD" id="cd05254">
    <property type="entry name" value="dTDP_HR_like_SDR_e"/>
    <property type="match status" value="1"/>
</dbReference>
<evidence type="ECO:0000256" key="6">
    <source>
        <dbReference type="RuleBase" id="RU364082"/>
    </source>
</evidence>
<dbReference type="PANTHER" id="PTHR10491:SF4">
    <property type="entry name" value="METHIONINE ADENOSYLTRANSFERASE 2 SUBUNIT BETA"/>
    <property type="match status" value="1"/>
</dbReference>
<dbReference type="GO" id="GO:0019305">
    <property type="term" value="P:dTDP-rhamnose biosynthetic process"/>
    <property type="evidence" value="ECO:0007669"/>
    <property type="project" value="UniProtKB-UniPathway"/>
</dbReference>
<evidence type="ECO:0000256" key="2">
    <source>
        <dbReference type="ARBA" id="ARBA00010944"/>
    </source>
</evidence>
<dbReference type="UniPathway" id="UPA00124"/>
<keyword evidence="10" id="KW-1185">Reference proteome</keyword>
<dbReference type="InterPro" id="IPR005913">
    <property type="entry name" value="dTDP_dehydrorham_reduct"/>
</dbReference>
<feature type="region of interest" description="Disordered" evidence="7">
    <location>
        <begin position="296"/>
        <end position="315"/>
    </location>
</feature>
<dbReference type="OrthoDB" id="9803892at2"/>
<feature type="domain" description="RmlD-like substrate binding" evidence="8">
    <location>
        <begin position="3"/>
        <end position="295"/>
    </location>
</feature>
<accession>A0A2S5DLE8</accession>
<sequence>MSRILITGISGQVGHELLRSLAGLGELFPTTRAELDLSGDPQGITQALERIRPDIIVNPAAYTAVDRAEQDEAAAFAVNADAPAILADWAAAHSALLVHYSTDYVFNGEGERAWTEQDPTAPQSVYGRSKLAGEEAIRESACRHLILRTSWVFGIHGANFLKTILRLGQERNTLSVVNDQIGAPASASLIADVTAQLLQRYLDGGAADFPYGTYHLAPLGETSWHGYAVYLLRRAAAQGYALSLAPDAILGIPSSAYPLPAKRPANSRLCCDKLRQAFGVALPSWQAEVDKALSQLPAANQAGGTPSASRKETGQ</sequence>
<proteinExistence type="inferred from homology"/>
<dbReference type="SUPFAM" id="SSF51735">
    <property type="entry name" value="NAD(P)-binding Rossmann-fold domains"/>
    <property type="match status" value="1"/>
</dbReference>
<comment type="function">
    <text evidence="6">Catalyzes the reduction of dTDP-6-deoxy-L-lyxo-4-hexulose to yield dTDP-L-rhamnose.</text>
</comment>
<dbReference type="InterPro" id="IPR029903">
    <property type="entry name" value="RmlD-like-bd"/>
</dbReference>
<dbReference type="Pfam" id="PF04321">
    <property type="entry name" value="RmlD_sub_bind"/>
    <property type="match status" value="1"/>
</dbReference>
<evidence type="ECO:0000256" key="5">
    <source>
        <dbReference type="ARBA" id="ARBA00048200"/>
    </source>
</evidence>
<dbReference type="Gene3D" id="3.40.50.720">
    <property type="entry name" value="NAD(P)-binding Rossmann-like Domain"/>
    <property type="match status" value="1"/>
</dbReference>
<keyword evidence="6" id="KW-0560">Oxidoreductase</keyword>
<dbReference type="NCBIfam" id="TIGR01214">
    <property type="entry name" value="rmlD"/>
    <property type="match status" value="1"/>
</dbReference>
<dbReference type="GO" id="GO:0008831">
    <property type="term" value="F:dTDP-4-dehydrorhamnose reductase activity"/>
    <property type="evidence" value="ECO:0007669"/>
    <property type="project" value="UniProtKB-EC"/>
</dbReference>
<comment type="catalytic activity">
    <reaction evidence="5 6">
        <text>dTDP-beta-L-rhamnose + NADP(+) = dTDP-4-dehydro-beta-L-rhamnose + NADPH + H(+)</text>
        <dbReference type="Rhea" id="RHEA:21796"/>
        <dbReference type="ChEBI" id="CHEBI:15378"/>
        <dbReference type="ChEBI" id="CHEBI:57510"/>
        <dbReference type="ChEBI" id="CHEBI:57783"/>
        <dbReference type="ChEBI" id="CHEBI:58349"/>
        <dbReference type="ChEBI" id="CHEBI:62830"/>
        <dbReference type="EC" id="1.1.1.133"/>
    </reaction>
</comment>
<evidence type="ECO:0000259" key="8">
    <source>
        <dbReference type="Pfam" id="PF04321"/>
    </source>
</evidence>
<dbReference type="EMBL" id="PQWB01000006">
    <property type="protein sequence ID" value="POZ63874.1"/>
    <property type="molecule type" value="Genomic_DNA"/>
</dbReference>
<dbReference type="Gene3D" id="3.90.25.10">
    <property type="entry name" value="UDP-galactose 4-epimerase, domain 1"/>
    <property type="match status" value="1"/>
</dbReference>
<comment type="cofactor">
    <cofactor evidence="6">
        <name>Mg(2+)</name>
        <dbReference type="ChEBI" id="CHEBI:18420"/>
    </cofactor>
    <text evidence="6">Binds 1 Mg(2+) ion per monomer.</text>
</comment>
<evidence type="ECO:0000313" key="9">
    <source>
        <dbReference type="EMBL" id="POZ63874.1"/>
    </source>
</evidence>
<comment type="similarity">
    <text evidence="2 6">Belongs to the dTDP-4-dehydrorhamnose reductase family.</text>
</comment>
<evidence type="ECO:0000256" key="7">
    <source>
        <dbReference type="SAM" id="MobiDB-lite"/>
    </source>
</evidence>
<name>A0A2S5DLE8_9NEIS</name>
<evidence type="ECO:0000256" key="1">
    <source>
        <dbReference type="ARBA" id="ARBA00004781"/>
    </source>
</evidence>
<protein>
    <recommendedName>
        <fullName evidence="4 6">dTDP-4-dehydrorhamnose reductase</fullName>
        <ecNumber evidence="3 6">1.1.1.133</ecNumber>
    </recommendedName>
</protein>